<protein>
    <submittedName>
        <fullName evidence="5">NAD(P)H-dependent flavin oxidoreductase YrpB (Nitropropane dioxygenase family)</fullName>
    </submittedName>
</protein>
<evidence type="ECO:0000256" key="2">
    <source>
        <dbReference type="ARBA" id="ARBA00022643"/>
    </source>
</evidence>
<keyword evidence="3" id="KW-0560">Oxidoreductase</keyword>
<dbReference type="EMBL" id="QTTT01000001">
    <property type="protein sequence ID" value="REE99791.1"/>
    <property type="molecule type" value="Genomic_DNA"/>
</dbReference>
<name>A0A3D9T7P0_9ACTN</name>
<reference evidence="5 6" key="1">
    <citation type="submission" date="2018-08" db="EMBL/GenBank/DDBJ databases">
        <title>Sequencing the genomes of 1000 actinobacteria strains.</title>
        <authorList>
            <person name="Klenk H.-P."/>
        </authorList>
    </citation>
    <scope>NUCLEOTIDE SEQUENCE [LARGE SCALE GENOMIC DNA]</scope>
    <source>
        <strain evidence="5 6">DSM 43927</strain>
    </source>
</reference>
<evidence type="ECO:0000313" key="5">
    <source>
        <dbReference type="EMBL" id="REE99791.1"/>
    </source>
</evidence>
<dbReference type="Pfam" id="PF03060">
    <property type="entry name" value="NMO"/>
    <property type="match status" value="1"/>
</dbReference>
<evidence type="ECO:0000256" key="4">
    <source>
        <dbReference type="SAM" id="MobiDB-lite"/>
    </source>
</evidence>
<keyword evidence="5" id="KW-0223">Dioxygenase</keyword>
<dbReference type="RefSeq" id="WP_116025038.1">
    <property type="nucleotide sequence ID" value="NZ_QTTT01000001.1"/>
</dbReference>
<evidence type="ECO:0000256" key="3">
    <source>
        <dbReference type="ARBA" id="ARBA00023002"/>
    </source>
</evidence>
<sequence>MRTEVSQMLGIEFPLLAFSHCRDVVAAVTNAGGFGVLGAVAYTPEQLDEELSWIDREVGGRPYGVDVLVPAKLDLEDGGSSGSSGGLDALLAAVPAEHWTFLHDLFVRYGVPLPDLEKAKKAAPKGAGAQVTRQGALDLIDVSLAHPIRLIASALGPPPALMVDRAKEAGVSVAALVGTAEHARRQVAAGVDLIVAQGGEAGGHTGEISTMVLVPEVVDTVAPLPVLAAGGIATGRQMAAAMALGASGVWCGSVWLTTEEAETPPHVKERMLAASSRDTVRSRSRTGKPARQLKSAWTEEWEGPDSPGTLGMPLQLIVAEGAMRQINKVAETGNEGARELANYFVGQCVGLMNTVRPARQVVYDMVEEFAEALDRLNGLSGTG</sequence>
<dbReference type="OrthoDB" id="7165168at2"/>
<keyword evidence="2" id="KW-0288">FMN</keyword>
<dbReference type="Gene3D" id="3.20.20.70">
    <property type="entry name" value="Aldolase class I"/>
    <property type="match status" value="1"/>
</dbReference>
<keyword evidence="1" id="KW-0285">Flavoprotein</keyword>
<dbReference type="GO" id="GO:0018580">
    <property type="term" value="F:nitronate monooxygenase activity"/>
    <property type="evidence" value="ECO:0007669"/>
    <property type="project" value="InterPro"/>
</dbReference>
<dbReference type="PANTHER" id="PTHR32332:SF38">
    <property type="entry name" value="MONOOXYGENASE RV1533-RELATED"/>
    <property type="match status" value="1"/>
</dbReference>
<dbReference type="AlphaFoldDB" id="A0A3D9T7P0"/>
<dbReference type="PANTHER" id="PTHR32332">
    <property type="entry name" value="2-NITROPROPANE DIOXYGENASE"/>
    <property type="match status" value="1"/>
</dbReference>
<organism evidence="5 6">
    <name type="scientific">Thermomonospora umbrina</name>
    <dbReference type="NCBI Taxonomy" id="111806"/>
    <lineage>
        <taxon>Bacteria</taxon>
        <taxon>Bacillati</taxon>
        <taxon>Actinomycetota</taxon>
        <taxon>Actinomycetes</taxon>
        <taxon>Streptosporangiales</taxon>
        <taxon>Thermomonosporaceae</taxon>
        <taxon>Thermomonospora</taxon>
    </lineage>
</organism>
<dbReference type="Proteomes" id="UP000256661">
    <property type="component" value="Unassembled WGS sequence"/>
</dbReference>
<dbReference type="InterPro" id="IPR013785">
    <property type="entry name" value="Aldolase_TIM"/>
</dbReference>
<dbReference type="CDD" id="cd04730">
    <property type="entry name" value="NPD_like"/>
    <property type="match status" value="1"/>
</dbReference>
<accession>A0A3D9T7P0</accession>
<gene>
    <name evidence="5" type="ORF">DFJ69_5308</name>
</gene>
<dbReference type="InterPro" id="IPR004136">
    <property type="entry name" value="NMO"/>
</dbReference>
<evidence type="ECO:0000313" key="6">
    <source>
        <dbReference type="Proteomes" id="UP000256661"/>
    </source>
</evidence>
<comment type="caution">
    <text evidence="5">The sequence shown here is derived from an EMBL/GenBank/DDBJ whole genome shotgun (WGS) entry which is preliminary data.</text>
</comment>
<feature type="region of interest" description="Disordered" evidence="4">
    <location>
        <begin position="272"/>
        <end position="305"/>
    </location>
</feature>
<evidence type="ECO:0000256" key="1">
    <source>
        <dbReference type="ARBA" id="ARBA00022630"/>
    </source>
</evidence>
<proteinExistence type="predicted"/>
<dbReference type="GO" id="GO:0051213">
    <property type="term" value="F:dioxygenase activity"/>
    <property type="evidence" value="ECO:0007669"/>
    <property type="project" value="UniProtKB-KW"/>
</dbReference>
<keyword evidence="6" id="KW-1185">Reference proteome</keyword>
<dbReference type="SUPFAM" id="SSF51412">
    <property type="entry name" value="Inosine monophosphate dehydrogenase (IMPDH)"/>
    <property type="match status" value="1"/>
</dbReference>